<proteinExistence type="predicted"/>
<dbReference type="Proteomes" id="UP000053555">
    <property type="component" value="Unassembled WGS sequence"/>
</dbReference>
<dbReference type="AlphaFoldDB" id="A0A0B2PG56"/>
<gene>
    <name evidence="1" type="ORF">glysoja_043514</name>
</gene>
<sequence>MRFRWGTRFVRLGHGSGLTIAGDAETRVEEGRTQPPWCSGDDNLFASFSGLGYDEP</sequence>
<accession>A0A0B2PG56</accession>
<name>A0A0B2PG56_GLYSO</name>
<organism evidence="1">
    <name type="scientific">Glycine soja</name>
    <name type="common">Wild soybean</name>
    <dbReference type="NCBI Taxonomy" id="3848"/>
    <lineage>
        <taxon>Eukaryota</taxon>
        <taxon>Viridiplantae</taxon>
        <taxon>Streptophyta</taxon>
        <taxon>Embryophyta</taxon>
        <taxon>Tracheophyta</taxon>
        <taxon>Spermatophyta</taxon>
        <taxon>Magnoliopsida</taxon>
        <taxon>eudicotyledons</taxon>
        <taxon>Gunneridae</taxon>
        <taxon>Pentapetalae</taxon>
        <taxon>rosids</taxon>
        <taxon>fabids</taxon>
        <taxon>Fabales</taxon>
        <taxon>Fabaceae</taxon>
        <taxon>Papilionoideae</taxon>
        <taxon>50 kb inversion clade</taxon>
        <taxon>NPAAA clade</taxon>
        <taxon>indigoferoid/millettioid clade</taxon>
        <taxon>Phaseoleae</taxon>
        <taxon>Glycine</taxon>
        <taxon>Glycine subgen. Soja</taxon>
    </lineage>
</organism>
<protein>
    <submittedName>
        <fullName evidence="1">Uncharacterized protein</fullName>
    </submittedName>
</protein>
<reference evidence="1" key="1">
    <citation type="submission" date="2014-07" db="EMBL/GenBank/DDBJ databases">
        <title>Identification of a novel salt tolerance gene in wild soybean by whole-genome sequencing.</title>
        <authorList>
            <person name="Lam H.-M."/>
            <person name="Qi X."/>
            <person name="Li M.-W."/>
            <person name="Liu X."/>
            <person name="Xie M."/>
            <person name="Ni M."/>
            <person name="Xu X."/>
        </authorList>
    </citation>
    <scope>NUCLEOTIDE SEQUENCE [LARGE SCALE GENOMIC DNA]</scope>
    <source>
        <tissue evidence="1">Root</tissue>
    </source>
</reference>
<evidence type="ECO:0000313" key="1">
    <source>
        <dbReference type="EMBL" id="KHN08331.1"/>
    </source>
</evidence>
<dbReference type="EMBL" id="KN666086">
    <property type="protein sequence ID" value="KHN08331.1"/>
    <property type="molecule type" value="Genomic_DNA"/>
</dbReference>